<sequence length="386" mass="44402">MFKSLLRIVIVLAVITLISWPFLSAERKKLLISMASGQVNWQQLQLVNPFTQKTMTPVGSLVGRINQQIGSTELGKELLANWHGPQQYRCEPIATRDIRDTTQKKMYRWQDDKGRWHFGDDPRLVSPQAEEVGSRYQSKYQFFTLNLLGDDKQLPAFSRDRISAESRQIFTVLSDALAVDYLRQVDLNLRLLASQEDFQALRDQTAPNLQTNTGFYSTSNNEAVIWQAPDREFMYGVIRHEASHVIMAGLYGYPPVWVNEGMAEYFELLSLQGNAKTISPNNNWLNYLRQQGAMPLADYLALAPNEWYAGTQEQMYAMAWSLVYFFMAEPQRKQFFATMLASMAANKCQQFASIDYMQGHYPQGVAGLQQDWQQWLQRGSPAPHYY</sequence>
<protein>
    <submittedName>
        <fullName evidence="3">DUF1570 domain-containing protein</fullName>
    </submittedName>
</protein>
<evidence type="ECO:0000259" key="1">
    <source>
        <dbReference type="Pfam" id="PF07607"/>
    </source>
</evidence>
<feature type="domain" description="DUF4124" evidence="2">
    <location>
        <begin position="102"/>
        <end position="130"/>
    </location>
</feature>
<evidence type="ECO:0000259" key="2">
    <source>
        <dbReference type="Pfam" id="PF13511"/>
    </source>
</evidence>
<gene>
    <name evidence="3" type="ORF">O0V09_05830</name>
</gene>
<dbReference type="Pfam" id="PF07607">
    <property type="entry name" value="DUF1570"/>
    <property type="match status" value="1"/>
</dbReference>
<dbReference type="InterPro" id="IPR011464">
    <property type="entry name" value="DUF1570"/>
</dbReference>
<name>A0A9J6RJ39_9GAMM</name>
<dbReference type="RefSeq" id="WP_258330860.1">
    <property type="nucleotide sequence ID" value="NZ_JAPTGG010000003.1"/>
</dbReference>
<dbReference type="Proteomes" id="UP001069090">
    <property type="component" value="Unassembled WGS sequence"/>
</dbReference>
<evidence type="ECO:0000313" key="3">
    <source>
        <dbReference type="EMBL" id="MCZ0864710.1"/>
    </source>
</evidence>
<dbReference type="InterPro" id="IPR025392">
    <property type="entry name" value="DUF4124"/>
</dbReference>
<dbReference type="Gene3D" id="1.10.390.20">
    <property type="match status" value="1"/>
</dbReference>
<organism evidence="3 4">
    <name type="scientific">Dasania phycosphaerae</name>
    <dbReference type="NCBI Taxonomy" id="2950436"/>
    <lineage>
        <taxon>Bacteria</taxon>
        <taxon>Pseudomonadati</taxon>
        <taxon>Pseudomonadota</taxon>
        <taxon>Gammaproteobacteria</taxon>
        <taxon>Cellvibrionales</taxon>
        <taxon>Spongiibacteraceae</taxon>
        <taxon>Dasania</taxon>
    </lineage>
</organism>
<dbReference type="AlphaFoldDB" id="A0A9J6RJ39"/>
<proteinExistence type="predicted"/>
<feature type="domain" description="DUF1570" evidence="1">
    <location>
        <begin position="238"/>
        <end position="339"/>
    </location>
</feature>
<dbReference type="Pfam" id="PF13511">
    <property type="entry name" value="DUF4124"/>
    <property type="match status" value="1"/>
</dbReference>
<evidence type="ECO:0000313" key="4">
    <source>
        <dbReference type="Proteomes" id="UP001069090"/>
    </source>
</evidence>
<accession>A0A9J6RJ39</accession>
<dbReference type="EMBL" id="JAPTGG010000003">
    <property type="protein sequence ID" value="MCZ0864710.1"/>
    <property type="molecule type" value="Genomic_DNA"/>
</dbReference>
<reference evidence="3 4" key="1">
    <citation type="submission" date="2022-12" db="EMBL/GenBank/DDBJ databases">
        <title>Dasania phycosphaerae sp. nov., isolated from particulate material of the south coast of Korea.</title>
        <authorList>
            <person name="Jiang Y."/>
        </authorList>
    </citation>
    <scope>NUCLEOTIDE SEQUENCE [LARGE SCALE GENOMIC DNA]</scope>
    <source>
        <strain evidence="3 4">GY-19</strain>
    </source>
</reference>
<keyword evidence="4" id="KW-1185">Reference proteome</keyword>
<comment type="caution">
    <text evidence="3">The sequence shown here is derived from an EMBL/GenBank/DDBJ whole genome shotgun (WGS) entry which is preliminary data.</text>
</comment>